<dbReference type="Gene3D" id="2.40.50.100">
    <property type="match status" value="1"/>
</dbReference>
<dbReference type="EMBL" id="ABXV02000046">
    <property type="protein sequence ID" value="EFB70855.1"/>
    <property type="molecule type" value="Genomic_DNA"/>
</dbReference>
<protein>
    <submittedName>
        <fullName evidence="6">Efflux transporter, RND family, MFP subunit</fullName>
    </submittedName>
</protein>
<feature type="signal peptide" evidence="2">
    <location>
        <begin position="1"/>
        <end position="29"/>
    </location>
</feature>
<dbReference type="AlphaFoldDB" id="D1P708"/>
<organism evidence="6 7">
    <name type="scientific">Providencia rustigianii DSM 4541</name>
    <dbReference type="NCBI Taxonomy" id="500637"/>
    <lineage>
        <taxon>Bacteria</taxon>
        <taxon>Pseudomonadati</taxon>
        <taxon>Pseudomonadota</taxon>
        <taxon>Gammaproteobacteria</taxon>
        <taxon>Enterobacterales</taxon>
        <taxon>Morganellaceae</taxon>
        <taxon>Providencia</taxon>
    </lineage>
</organism>
<evidence type="ECO:0000313" key="7">
    <source>
        <dbReference type="Proteomes" id="UP000005512"/>
    </source>
</evidence>
<evidence type="ECO:0000259" key="3">
    <source>
        <dbReference type="Pfam" id="PF25917"/>
    </source>
</evidence>
<dbReference type="Pfam" id="PF25989">
    <property type="entry name" value="YknX_C"/>
    <property type="match status" value="1"/>
</dbReference>
<dbReference type="Gene3D" id="2.40.420.20">
    <property type="match status" value="1"/>
</dbReference>
<dbReference type="InterPro" id="IPR058792">
    <property type="entry name" value="Beta-barrel_RND_2"/>
</dbReference>
<keyword evidence="7" id="KW-1185">Reference proteome</keyword>
<evidence type="ECO:0000256" key="2">
    <source>
        <dbReference type="SAM" id="SignalP"/>
    </source>
</evidence>
<evidence type="ECO:0000313" key="6">
    <source>
        <dbReference type="EMBL" id="EFB70855.1"/>
    </source>
</evidence>
<dbReference type="STRING" id="500637.PROVRUST_08028"/>
<comment type="caution">
    <text evidence="6">The sequence shown here is derived from an EMBL/GenBank/DDBJ whole genome shotgun (WGS) entry which is preliminary data.</text>
</comment>
<dbReference type="PANTHER" id="PTHR30469:SF29">
    <property type="entry name" value="BLR2860 PROTEIN"/>
    <property type="match status" value="1"/>
</dbReference>
<dbReference type="InterPro" id="IPR058637">
    <property type="entry name" value="YknX-like_C"/>
</dbReference>
<dbReference type="Pfam" id="PF25917">
    <property type="entry name" value="BSH_RND"/>
    <property type="match status" value="1"/>
</dbReference>
<proteinExistence type="inferred from homology"/>
<accession>D1P708</accession>
<dbReference type="InterPro" id="IPR058625">
    <property type="entry name" value="MdtA-like_BSH"/>
</dbReference>
<feature type="chain" id="PRO_5003024512" evidence="2">
    <location>
        <begin position="30"/>
        <end position="371"/>
    </location>
</feature>
<keyword evidence="2" id="KW-0732">Signal</keyword>
<dbReference type="Pfam" id="PF25954">
    <property type="entry name" value="Beta-barrel_RND_2"/>
    <property type="match status" value="1"/>
</dbReference>
<name>D1P708_9GAMM</name>
<evidence type="ECO:0000259" key="5">
    <source>
        <dbReference type="Pfam" id="PF25989"/>
    </source>
</evidence>
<dbReference type="Proteomes" id="UP000005512">
    <property type="component" value="Unassembled WGS sequence"/>
</dbReference>
<dbReference type="GO" id="GO:1990281">
    <property type="term" value="C:efflux pump complex"/>
    <property type="evidence" value="ECO:0007669"/>
    <property type="project" value="TreeGrafter"/>
</dbReference>
<dbReference type="Gene3D" id="2.40.30.170">
    <property type="match status" value="1"/>
</dbReference>
<dbReference type="PANTHER" id="PTHR30469">
    <property type="entry name" value="MULTIDRUG RESISTANCE PROTEIN MDTA"/>
    <property type="match status" value="1"/>
</dbReference>
<dbReference type="GO" id="GO:0015562">
    <property type="term" value="F:efflux transmembrane transporter activity"/>
    <property type="evidence" value="ECO:0007669"/>
    <property type="project" value="TreeGrafter"/>
</dbReference>
<feature type="domain" description="CusB-like beta-barrel" evidence="4">
    <location>
        <begin position="204"/>
        <end position="277"/>
    </location>
</feature>
<feature type="domain" description="Multidrug resistance protein MdtA-like barrel-sandwich hybrid" evidence="3">
    <location>
        <begin position="71"/>
        <end position="198"/>
    </location>
</feature>
<sequence>MIMNKRHLTLLCAALIAVGGGAVIYSTYANTDNKPQAAYQYPPVKVALAPVTLDNAPRTFYGVGELEAGSQVFVAAETSGRITKIGFESGQQVKKGQLLVQLNDAVERADLARYQAQYRNASRLHERTRSLSTQHLVAEAQVDSTRAERDMAQGLIQQTQALIAQKAIHAPFDGTIGIRQVHEGQYLSPGEAIASLVDTQTLKLNFSLDEQASPELHQGQEVDITVDAYPDTPFPARITAIDPLIGKSRTVALQATLDNSNGQLKAGMYANVNVVRQANNQVLTIPETAVTYTAYGDTVFIAEGSGEAMTAKRISVKTGQRFDGKIEIEHGLNTGDQVVTSGQLRLNNGSAITPISQDTLAKSTLDTAQGS</sequence>
<dbReference type="SUPFAM" id="SSF111369">
    <property type="entry name" value="HlyD-like secretion proteins"/>
    <property type="match status" value="1"/>
</dbReference>
<reference evidence="6" key="1">
    <citation type="submission" date="2009-12" db="EMBL/GenBank/DDBJ databases">
        <authorList>
            <person name="Weinstock G."/>
            <person name="Sodergren E."/>
            <person name="Clifton S."/>
            <person name="Fulton L."/>
            <person name="Fulton B."/>
            <person name="Courtney L."/>
            <person name="Fronick C."/>
            <person name="Harrison M."/>
            <person name="Strong C."/>
            <person name="Farmer C."/>
            <person name="Delahaunty K."/>
            <person name="Markovic C."/>
            <person name="Hall O."/>
            <person name="Minx P."/>
            <person name="Tomlinson C."/>
            <person name="Mitreva M."/>
            <person name="Nelson J."/>
            <person name="Hou S."/>
            <person name="Wollam A."/>
            <person name="Pepin K.H."/>
            <person name="Johnson M."/>
            <person name="Bhonagiri V."/>
            <person name="Nash W.E."/>
            <person name="Warren W."/>
            <person name="Chinwalla A."/>
            <person name="Mardis E.R."/>
            <person name="Wilson R.K."/>
        </authorList>
    </citation>
    <scope>NUCLEOTIDE SEQUENCE [LARGE SCALE GENOMIC DNA]</scope>
    <source>
        <strain evidence="6">DSM 4541</strain>
    </source>
</reference>
<dbReference type="FunFam" id="2.40.30.170:FF:000010">
    <property type="entry name" value="Efflux RND transporter periplasmic adaptor subunit"/>
    <property type="match status" value="1"/>
</dbReference>
<comment type="similarity">
    <text evidence="1">Belongs to the membrane fusion protein (MFP) (TC 8.A.1) family.</text>
</comment>
<dbReference type="eggNOG" id="COG0845">
    <property type="taxonomic scope" value="Bacteria"/>
</dbReference>
<evidence type="ECO:0000259" key="4">
    <source>
        <dbReference type="Pfam" id="PF25954"/>
    </source>
</evidence>
<dbReference type="InterPro" id="IPR006143">
    <property type="entry name" value="RND_pump_MFP"/>
</dbReference>
<gene>
    <name evidence="6" type="ORF">PROVRUST_08028</name>
</gene>
<evidence type="ECO:0000256" key="1">
    <source>
        <dbReference type="ARBA" id="ARBA00009477"/>
    </source>
</evidence>
<dbReference type="NCBIfam" id="TIGR01730">
    <property type="entry name" value="RND_mfp"/>
    <property type="match status" value="1"/>
</dbReference>
<feature type="domain" description="YknX-like C-terminal permuted SH3-like" evidence="5">
    <location>
        <begin position="282"/>
        <end position="353"/>
    </location>
</feature>
<dbReference type="HOGENOM" id="CLU_018816_1_2_6"/>